<proteinExistence type="inferred from homology"/>
<evidence type="ECO:0000256" key="5">
    <source>
        <dbReference type="ARBA" id="ARBA00023002"/>
    </source>
</evidence>
<dbReference type="AlphaFoldDB" id="A0A9D7SI57"/>
<dbReference type="Pfam" id="PF12806">
    <property type="entry name" value="Acyl-CoA_dh_C"/>
    <property type="match status" value="1"/>
</dbReference>
<name>A0A9D7SI57_9BACT</name>
<evidence type="ECO:0000259" key="10">
    <source>
        <dbReference type="Pfam" id="PF12806"/>
    </source>
</evidence>
<organism evidence="11 12">
    <name type="scientific">Candidatus Geothrix skivensis</name>
    <dbReference type="NCBI Taxonomy" id="2954439"/>
    <lineage>
        <taxon>Bacteria</taxon>
        <taxon>Pseudomonadati</taxon>
        <taxon>Acidobacteriota</taxon>
        <taxon>Holophagae</taxon>
        <taxon>Holophagales</taxon>
        <taxon>Holophagaceae</taxon>
        <taxon>Geothrix</taxon>
    </lineage>
</organism>
<dbReference type="InterPro" id="IPR013786">
    <property type="entry name" value="AcylCoA_DH/ox_N"/>
</dbReference>
<dbReference type="GO" id="GO:0016627">
    <property type="term" value="F:oxidoreductase activity, acting on the CH-CH group of donors"/>
    <property type="evidence" value="ECO:0007669"/>
    <property type="project" value="InterPro"/>
</dbReference>
<dbReference type="InterPro" id="IPR009100">
    <property type="entry name" value="AcylCoA_DH/oxidase_NM_dom_sf"/>
</dbReference>
<comment type="similarity">
    <text evidence="2 6">Belongs to the acyl-CoA dehydrogenase family.</text>
</comment>
<feature type="domain" description="Acyl-CoA oxidase/dehydrogenase middle" evidence="8">
    <location>
        <begin position="162"/>
        <end position="268"/>
    </location>
</feature>
<dbReference type="InterPro" id="IPR046373">
    <property type="entry name" value="Acyl-CoA_Oxase/DH_mid-dom_sf"/>
</dbReference>
<dbReference type="InterPro" id="IPR036250">
    <property type="entry name" value="AcylCo_DH-like_C"/>
</dbReference>
<dbReference type="GO" id="GO:0005886">
    <property type="term" value="C:plasma membrane"/>
    <property type="evidence" value="ECO:0007669"/>
    <property type="project" value="TreeGrafter"/>
</dbReference>
<dbReference type="EMBL" id="JADKIO010000008">
    <property type="protein sequence ID" value="MBK9797130.1"/>
    <property type="molecule type" value="Genomic_DNA"/>
</dbReference>
<evidence type="ECO:0000259" key="8">
    <source>
        <dbReference type="Pfam" id="PF02770"/>
    </source>
</evidence>
<dbReference type="Gene3D" id="1.20.140.10">
    <property type="entry name" value="Butyryl-CoA Dehydrogenase, subunit A, domain 3"/>
    <property type="match status" value="1"/>
</dbReference>
<dbReference type="Pfam" id="PF02770">
    <property type="entry name" value="Acyl-CoA_dh_M"/>
    <property type="match status" value="1"/>
</dbReference>
<dbReference type="InterPro" id="IPR052166">
    <property type="entry name" value="Diverse_Acyl-CoA_DH"/>
</dbReference>
<dbReference type="SUPFAM" id="SSF47203">
    <property type="entry name" value="Acyl-CoA dehydrogenase C-terminal domain-like"/>
    <property type="match status" value="1"/>
</dbReference>
<evidence type="ECO:0000259" key="9">
    <source>
        <dbReference type="Pfam" id="PF02771"/>
    </source>
</evidence>
<reference evidence="11" key="1">
    <citation type="submission" date="2020-10" db="EMBL/GenBank/DDBJ databases">
        <title>Connecting structure to function with the recovery of over 1000 high-quality activated sludge metagenome-assembled genomes encoding full-length rRNA genes using long-read sequencing.</title>
        <authorList>
            <person name="Singleton C.M."/>
            <person name="Petriglieri F."/>
            <person name="Kristensen J.M."/>
            <person name="Kirkegaard R.H."/>
            <person name="Michaelsen T.Y."/>
            <person name="Andersen M.H."/>
            <person name="Karst S.M."/>
            <person name="Dueholm M.S."/>
            <person name="Nielsen P.H."/>
            <person name="Albertsen M."/>
        </authorList>
    </citation>
    <scope>NUCLEOTIDE SEQUENCE</scope>
    <source>
        <strain evidence="11">Skiv_18-Q3-R9-52_MAXAC.067</strain>
    </source>
</reference>
<feature type="domain" description="Acyl-CoA dehydrogenase/oxidase C-terminal" evidence="7">
    <location>
        <begin position="284"/>
        <end position="453"/>
    </location>
</feature>
<dbReference type="InterPro" id="IPR009075">
    <property type="entry name" value="AcylCo_DH/oxidase_C"/>
</dbReference>
<protein>
    <submittedName>
        <fullName evidence="11">Acyl-CoA dehydrogenase</fullName>
    </submittedName>
</protein>
<dbReference type="Pfam" id="PF02771">
    <property type="entry name" value="Acyl-CoA_dh_N"/>
    <property type="match status" value="1"/>
</dbReference>
<dbReference type="SUPFAM" id="SSF56645">
    <property type="entry name" value="Acyl-CoA dehydrogenase NM domain-like"/>
    <property type="match status" value="1"/>
</dbReference>
<gene>
    <name evidence="11" type="ORF">IPP58_11645</name>
</gene>
<dbReference type="PANTHER" id="PTHR42803">
    <property type="entry name" value="ACYL-COA DEHYDROGENASE"/>
    <property type="match status" value="1"/>
</dbReference>
<feature type="domain" description="Acetyl-CoA dehydrogenase-like C-terminal" evidence="10">
    <location>
        <begin position="470"/>
        <end position="590"/>
    </location>
</feature>
<keyword evidence="5 6" id="KW-0560">Oxidoreductase</keyword>
<dbReference type="Pfam" id="PF00441">
    <property type="entry name" value="Acyl-CoA_dh_1"/>
    <property type="match status" value="1"/>
</dbReference>
<dbReference type="InterPro" id="IPR037069">
    <property type="entry name" value="AcylCoA_DH/ox_N_sf"/>
</dbReference>
<evidence type="ECO:0000256" key="2">
    <source>
        <dbReference type="ARBA" id="ARBA00009347"/>
    </source>
</evidence>
<evidence type="ECO:0000256" key="6">
    <source>
        <dbReference type="RuleBase" id="RU362125"/>
    </source>
</evidence>
<dbReference type="GO" id="GO:0050660">
    <property type="term" value="F:flavin adenine dinucleotide binding"/>
    <property type="evidence" value="ECO:0007669"/>
    <property type="project" value="InterPro"/>
</dbReference>
<dbReference type="Gene3D" id="1.10.540.10">
    <property type="entry name" value="Acyl-CoA dehydrogenase/oxidase, N-terminal domain"/>
    <property type="match status" value="1"/>
</dbReference>
<comment type="caution">
    <text evidence="11">The sequence shown here is derived from an EMBL/GenBank/DDBJ whole genome shotgun (WGS) entry which is preliminary data.</text>
</comment>
<keyword evidence="4 6" id="KW-0274">FAD</keyword>
<dbReference type="Gene3D" id="2.40.110.10">
    <property type="entry name" value="Butyryl-CoA Dehydrogenase, subunit A, domain 2"/>
    <property type="match status" value="1"/>
</dbReference>
<evidence type="ECO:0000256" key="4">
    <source>
        <dbReference type="ARBA" id="ARBA00022827"/>
    </source>
</evidence>
<dbReference type="InterPro" id="IPR025878">
    <property type="entry name" value="Acyl-CoA_dh-like_C_dom"/>
</dbReference>
<dbReference type="PANTHER" id="PTHR42803:SF1">
    <property type="entry name" value="BROAD-SPECIFICITY LINEAR ACYL-COA DEHYDROGENASE FADE5"/>
    <property type="match status" value="1"/>
</dbReference>
<evidence type="ECO:0000259" key="7">
    <source>
        <dbReference type="Pfam" id="PF00441"/>
    </source>
</evidence>
<evidence type="ECO:0000313" key="11">
    <source>
        <dbReference type="EMBL" id="MBK9797130.1"/>
    </source>
</evidence>
<keyword evidence="3 6" id="KW-0285">Flavoprotein</keyword>
<accession>A0A9D7SI57</accession>
<comment type="cofactor">
    <cofactor evidence="1 6">
        <name>FAD</name>
        <dbReference type="ChEBI" id="CHEBI:57692"/>
    </cofactor>
</comment>
<evidence type="ECO:0000256" key="3">
    <source>
        <dbReference type="ARBA" id="ARBA00022630"/>
    </source>
</evidence>
<sequence>MAQILADRRDIDFVLHEQLKVEDLAKHEAFADFNRKAIDLIVNEARNLAVKEILPTQVDGDRIGAHFANGAVTMPASFHRAWKALKEGEWLAMTDDPDWGGQGMPHTVASAATDYLMGANFAFMLTAGLTHGAGKLVEKLGTANQKKLYLRKLYSGEWGGTMLLTEAEAGSDVGALAATASLNPDGTYSITGNKIFISAGEHDLVPNIIHPVLARIEGAPAGTGGISMFLVPKFRVNDDGSLGEFNDVVCTGLEEKMGIHGNATCSLALGSKGQCIGTLLGEPNKGMRGMFMMMNEARLMVGSEGLACASASYLYAVNYARTRAQGRHLLKGADKSAPSVTIIQHPDVRRMLLTMKVYVEGMRSLGYFISFCMDRNHLATAPEDKARAQALVDLLIPIAKGYVTERAFDVCSLGVQVYGGYGYIREYPVEQLLRDVRITSIYEGTNGIQAMDLIGRKLSQNNGQAIQDLFANVRTAISTAQGLERTAPIAARLAAALARLETTAAHMTSTMQTDPMTGSAHAFSFMEAVGDMVMGWMLLWRANIAAAALRAGAKEKDNAFYEGQIMSAEFFSRNMLPVTLGRMESILGASSIANDISEDAFGGR</sequence>
<evidence type="ECO:0000256" key="1">
    <source>
        <dbReference type="ARBA" id="ARBA00001974"/>
    </source>
</evidence>
<dbReference type="InterPro" id="IPR006091">
    <property type="entry name" value="Acyl-CoA_Oxase/DH_mid-dom"/>
</dbReference>
<dbReference type="Proteomes" id="UP000886657">
    <property type="component" value="Unassembled WGS sequence"/>
</dbReference>
<evidence type="ECO:0000313" key="12">
    <source>
        <dbReference type="Proteomes" id="UP000886657"/>
    </source>
</evidence>
<feature type="domain" description="Acyl-CoA dehydrogenase/oxidase N-terminal" evidence="9">
    <location>
        <begin position="41"/>
        <end position="157"/>
    </location>
</feature>